<comment type="caution">
    <text evidence="1">The sequence shown here is derived from an EMBL/GenBank/DDBJ whole genome shotgun (WGS) entry which is preliminary data.</text>
</comment>
<evidence type="ECO:0000313" key="1">
    <source>
        <dbReference type="EMBL" id="KAK1796843.1"/>
    </source>
</evidence>
<keyword evidence="2" id="KW-1185">Reference proteome</keyword>
<accession>A0AAD8ZC20</accession>
<dbReference type="EMBL" id="JAROKS010000014">
    <property type="protein sequence ID" value="KAK1796843.1"/>
    <property type="molecule type" value="Genomic_DNA"/>
</dbReference>
<gene>
    <name evidence="1" type="ORF">P4O66_000936</name>
</gene>
<dbReference type="PANTHER" id="PTHR14819">
    <property type="entry name" value="GTP-BINDING"/>
    <property type="match status" value="1"/>
</dbReference>
<organism evidence="1 2">
    <name type="scientific">Electrophorus voltai</name>
    <dbReference type="NCBI Taxonomy" id="2609070"/>
    <lineage>
        <taxon>Eukaryota</taxon>
        <taxon>Metazoa</taxon>
        <taxon>Chordata</taxon>
        <taxon>Craniata</taxon>
        <taxon>Vertebrata</taxon>
        <taxon>Euteleostomi</taxon>
        <taxon>Actinopterygii</taxon>
        <taxon>Neopterygii</taxon>
        <taxon>Teleostei</taxon>
        <taxon>Ostariophysi</taxon>
        <taxon>Gymnotiformes</taxon>
        <taxon>Gymnotoidei</taxon>
        <taxon>Gymnotidae</taxon>
        <taxon>Electrophorus</taxon>
    </lineage>
</organism>
<evidence type="ECO:0000313" key="2">
    <source>
        <dbReference type="Proteomes" id="UP001239994"/>
    </source>
</evidence>
<reference evidence="1" key="1">
    <citation type="submission" date="2023-03" db="EMBL/GenBank/DDBJ databases">
        <title>Electrophorus voltai genome.</title>
        <authorList>
            <person name="Bian C."/>
        </authorList>
    </citation>
    <scope>NUCLEOTIDE SEQUENCE</scope>
    <source>
        <strain evidence="1">CB-2022</strain>
        <tissue evidence="1">Muscle</tissue>
    </source>
</reference>
<dbReference type="AlphaFoldDB" id="A0AAD8ZC20"/>
<dbReference type="Proteomes" id="UP001239994">
    <property type="component" value="Unassembled WGS sequence"/>
</dbReference>
<proteinExistence type="predicted"/>
<sequence length="286" mass="33646">MDELDKIKKTHTEMMEQKVLNLVEEFKKDKSPKSDEELEKIFEGIWQQTLNEQSFEGLHKKDIFSLVFGELRENLKQKGSSLQEEMNKVKLEQCGHVRFKVNEKGLFKKVKSLFYAENTRNIQEMADNLIMACSQLVMEKVNKKCDYHETYIQEILNMTDERLKTNKNLGFTQNFELDLKLHICGFAARKFMEMHDSYIKDNDPRRCLEQFKHKYCTDFKDLFNDCDQCQRKAEAFTNLCLSPAVEAYISNALGTDIVDVMLQGQNALQFSTRAFFQYSVLKQKIM</sequence>
<name>A0AAD8ZC20_9TELE</name>
<protein>
    <submittedName>
        <fullName evidence="1">Uncharacterized protein</fullName>
    </submittedName>
</protein>
<dbReference type="PANTHER" id="PTHR14819:SF9">
    <property type="entry name" value="UP-REGULATOR OF CELL PROLIFERATION-LIKE"/>
    <property type="match status" value="1"/>
</dbReference>
<dbReference type="InterPro" id="IPR052986">
    <property type="entry name" value="VLIG_GTPase"/>
</dbReference>